<gene>
    <name evidence="2" type="ORF">O181_023692</name>
</gene>
<accession>A0A9Q3CK05</accession>
<protein>
    <submittedName>
        <fullName evidence="2">Uncharacterized protein</fullName>
    </submittedName>
</protein>
<comment type="caution">
    <text evidence="2">The sequence shown here is derived from an EMBL/GenBank/DDBJ whole genome shotgun (WGS) entry which is preliminary data.</text>
</comment>
<evidence type="ECO:0000313" key="3">
    <source>
        <dbReference type="Proteomes" id="UP000765509"/>
    </source>
</evidence>
<evidence type="ECO:0000256" key="1">
    <source>
        <dbReference type="SAM" id="MobiDB-lite"/>
    </source>
</evidence>
<feature type="region of interest" description="Disordered" evidence="1">
    <location>
        <begin position="38"/>
        <end position="62"/>
    </location>
</feature>
<keyword evidence="3" id="KW-1185">Reference proteome</keyword>
<reference evidence="2" key="1">
    <citation type="submission" date="2021-03" db="EMBL/GenBank/DDBJ databases">
        <title>Draft genome sequence of rust myrtle Austropuccinia psidii MF-1, a brazilian biotype.</title>
        <authorList>
            <person name="Quecine M.C."/>
            <person name="Pachon D.M.R."/>
            <person name="Bonatelli M.L."/>
            <person name="Correr F.H."/>
            <person name="Franceschini L.M."/>
            <person name="Leite T.F."/>
            <person name="Margarido G.R.A."/>
            <person name="Almeida C.A."/>
            <person name="Ferrarezi J.A."/>
            <person name="Labate C.A."/>
        </authorList>
    </citation>
    <scope>NUCLEOTIDE SEQUENCE</scope>
    <source>
        <strain evidence="2">MF-1</strain>
    </source>
</reference>
<name>A0A9Q3CK05_9BASI</name>
<dbReference type="AlphaFoldDB" id="A0A9Q3CK05"/>
<feature type="compositionally biased region" description="Polar residues" evidence="1">
    <location>
        <begin position="42"/>
        <end position="61"/>
    </location>
</feature>
<dbReference type="Proteomes" id="UP000765509">
    <property type="component" value="Unassembled WGS sequence"/>
</dbReference>
<sequence length="190" mass="21669">MHCVLKVAGVGHIWYYIPLCAIFAQKFNGDIFRTKFHDSKSRSQNPTPIQKADSSTHSSGNPWRLSADYSRTPTTWPCRSWVGNYFRIIPRPILRAHLSFNKLSRQQVLQYSLDNSIGPYRQQSIIPVCPWPNRAISYSTVGIESHSSILKMGRIVLAQYRAAGDSPSRISPSAFHIYWPPFITWGLFPS</sequence>
<dbReference type="EMBL" id="AVOT02007469">
    <property type="protein sequence ID" value="MBW0483977.1"/>
    <property type="molecule type" value="Genomic_DNA"/>
</dbReference>
<evidence type="ECO:0000313" key="2">
    <source>
        <dbReference type="EMBL" id="MBW0483977.1"/>
    </source>
</evidence>
<organism evidence="2 3">
    <name type="scientific">Austropuccinia psidii MF-1</name>
    <dbReference type="NCBI Taxonomy" id="1389203"/>
    <lineage>
        <taxon>Eukaryota</taxon>
        <taxon>Fungi</taxon>
        <taxon>Dikarya</taxon>
        <taxon>Basidiomycota</taxon>
        <taxon>Pucciniomycotina</taxon>
        <taxon>Pucciniomycetes</taxon>
        <taxon>Pucciniales</taxon>
        <taxon>Sphaerophragmiaceae</taxon>
        <taxon>Austropuccinia</taxon>
    </lineage>
</organism>
<proteinExistence type="predicted"/>